<keyword evidence="1" id="KW-0472">Membrane</keyword>
<dbReference type="AlphaFoldDB" id="A0A0F9GCH8"/>
<proteinExistence type="predicted"/>
<sequence>MALTREERELLKEIRDEQREIREEQVKISTVLLGPDGQDGLVEKVDNVADGYGKLKRNFWMLVGVLTGSGVIGGGIGLLT</sequence>
<dbReference type="EMBL" id="LAZR01018431">
    <property type="protein sequence ID" value="KKL96448.1"/>
    <property type="molecule type" value="Genomic_DNA"/>
</dbReference>
<reference evidence="2" key="1">
    <citation type="journal article" date="2015" name="Nature">
        <title>Complex archaea that bridge the gap between prokaryotes and eukaryotes.</title>
        <authorList>
            <person name="Spang A."/>
            <person name="Saw J.H."/>
            <person name="Jorgensen S.L."/>
            <person name="Zaremba-Niedzwiedzka K."/>
            <person name="Martijn J."/>
            <person name="Lind A.E."/>
            <person name="van Eijk R."/>
            <person name="Schleper C."/>
            <person name="Guy L."/>
            <person name="Ettema T.J."/>
        </authorList>
    </citation>
    <scope>NUCLEOTIDE SEQUENCE</scope>
</reference>
<organism evidence="2">
    <name type="scientific">marine sediment metagenome</name>
    <dbReference type="NCBI Taxonomy" id="412755"/>
    <lineage>
        <taxon>unclassified sequences</taxon>
        <taxon>metagenomes</taxon>
        <taxon>ecological metagenomes</taxon>
    </lineage>
</organism>
<evidence type="ECO:0000313" key="2">
    <source>
        <dbReference type="EMBL" id="KKL96448.1"/>
    </source>
</evidence>
<name>A0A0F9GCH8_9ZZZZ</name>
<evidence type="ECO:0000256" key="1">
    <source>
        <dbReference type="SAM" id="Phobius"/>
    </source>
</evidence>
<protein>
    <submittedName>
        <fullName evidence="2">Uncharacterized protein</fullName>
    </submittedName>
</protein>
<keyword evidence="1" id="KW-0812">Transmembrane</keyword>
<keyword evidence="1" id="KW-1133">Transmembrane helix</keyword>
<gene>
    <name evidence="2" type="ORF">LCGC14_1844410</name>
</gene>
<feature type="transmembrane region" description="Helical" evidence="1">
    <location>
        <begin position="59"/>
        <end position="79"/>
    </location>
</feature>
<accession>A0A0F9GCH8</accession>
<comment type="caution">
    <text evidence="2">The sequence shown here is derived from an EMBL/GenBank/DDBJ whole genome shotgun (WGS) entry which is preliminary data.</text>
</comment>